<evidence type="ECO:0000256" key="2">
    <source>
        <dbReference type="SAM" id="Phobius"/>
    </source>
</evidence>
<accession>A0A267HT99</accession>
<gene>
    <name evidence="3" type="ORF">AKL21_05495</name>
</gene>
<sequence length="315" mass="35151">MNKRTYQIILGLSLIGVLIAGIFTYQSYSKYLTTKENYTAAKKSFDAGNKKYLDNQEVYENGKKEYEDTKSELANIEKEVKTTSEQINTDLQTYLDNANATVNLIPTLVEKLSEMEAPEGLVFRPADGASISEPILAHKNPTLEQAKSEWPKEWAESVEIGKIINTVISSSDNAILGRVKNLIAIGRPYQDNEWPEILNSPDRMRTFFIGSGIYDSSLKTNFSGMSPDNKYADARDNKVKDQGPSKEEALKWVKERDKNDPDLAYNDAGVHMGKDGNYRLIKVSSKSMQAQGGSGSLGFLRVYSDGTIKEGQEDD</sequence>
<keyword evidence="4" id="KW-1185">Reference proteome</keyword>
<protein>
    <submittedName>
        <fullName evidence="3">Uncharacterized protein</fullName>
    </submittedName>
</protein>
<keyword evidence="2" id="KW-0812">Transmembrane</keyword>
<evidence type="ECO:0000313" key="4">
    <source>
        <dbReference type="Proteomes" id="UP000216797"/>
    </source>
</evidence>
<evidence type="ECO:0000256" key="1">
    <source>
        <dbReference type="SAM" id="Coils"/>
    </source>
</evidence>
<proteinExistence type="predicted"/>
<organism evidence="3 4">
    <name type="scientific">Enterococcus canintestini</name>
    <dbReference type="NCBI Taxonomy" id="317010"/>
    <lineage>
        <taxon>Bacteria</taxon>
        <taxon>Bacillati</taxon>
        <taxon>Bacillota</taxon>
        <taxon>Bacilli</taxon>
        <taxon>Lactobacillales</taxon>
        <taxon>Enterococcaceae</taxon>
        <taxon>Enterococcus</taxon>
    </lineage>
</organism>
<dbReference type="RefSeq" id="WP_095006362.1">
    <property type="nucleotide sequence ID" value="NZ_LHUG01000005.1"/>
</dbReference>
<dbReference type="AlphaFoldDB" id="A0A267HT99"/>
<dbReference type="EMBL" id="LHUG01000005">
    <property type="protein sequence ID" value="PAB00713.1"/>
    <property type="molecule type" value="Genomic_DNA"/>
</dbReference>
<comment type="caution">
    <text evidence="3">The sequence shown here is derived from an EMBL/GenBank/DDBJ whole genome shotgun (WGS) entry which is preliminary data.</text>
</comment>
<keyword evidence="1" id="KW-0175">Coiled coil</keyword>
<reference evidence="3 4" key="1">
    <citation type="submission" date="2015-08" db="EMBL/GenBank/DDBJ databases">
        <title>Enterococcus genome sequence.</title>
        <authorList>
            <person name="Acedo J.Z."/>
            <person name="Vederas J.C."/>
        </authorList>
    </citation>
    <scope>NUCLEOTIDE SEQUENCE [LARGE SCALE GENOMIC DNA]</scope>
    <source>
        <strain evidence="3 4">49</strain>
    </source>
</reference>
<evidence type="ECO:0000313" key="3">
    <source>
        <dbReference type="EMBL" id="PAB00713.1"/>
    </source>
</evidence>
<feature type="coiled-coil region" evidence="1">
    <location>
        <begin position="59"/>
        <end position="86"/>
    </location>
</feature>
<keyword evidence="2" id="KW-1133">Transmembrane helix</keyword>
<feature type="transmembrane region" description="Helical" evidence="2">
    <location>
        <begin position="6"/>
        <end position="25"/>
    </location>
</feature>
<name>A0A267HT99_9ENTE</name>
<keyword evidence="2" id="KW-0472">Membrane</keyword>
<dbReference type="Proteomes" id="UP000216797">
    <property type="component" value="Unassembled WGS sequence"/>
</dbReference>